<dbReference type="Proteomes" id="UP000676917">
    <property type="component" value="Unassembled WGS sequence"/>
</dbReference>
<dbReference type="AlphaFoldDB" id="A0A919X5M3"/>
<evidence type="ECO:0008006" key="4">
    <source>
        <dbReference type="Google" id="ProtNLM"/>
    </source>
</evidence>
<feature type="transmembrane region" description="Helical" evidence="1">
    <location>
        <begin position="505"/>
        <end position="526"/>
    </location>
</feature>
<dbReference type="Gene3D" id="3.20.20.70">
    <property type="entry name" value="Aldolase class I"/>
    <property type="match status" value="2"/>
</dbReference>
<gene>
    <name evidence="2" type="ORF">J43TS3_00500</name>
</gene>
<dbReference type="RefSeq" id="WP_212918994.1">
    <property type="nucleotide sequence ID" value="NZ_BORP01000001.1"/>
</dbReference>
<proteinExistence type="predicted"/>
<keyword evidence="3" id="KW-1185">Reference proteome</keyword>
<dbReference type="InterPro" id="IPR013785">
    <property type="entry name" value="Aldolase_TIM"/>
</dbReference>
<feature type="transmembrane region" description="Helical" evidence="1">
    <location>
        <begin position="444"/>
        <end position="475"/>
    </location>
</feature>
<accession>A0A919X5M3</accession>
<feature type="transmembrane region" description="Helical" evidence="1">
    <location>
        <begin position="533"/>
        <end position="555"/>
    </location>
</feature>
<evidence type="ECO:0000313" key="2">
    <source>
        <dbReference type="EMBL" id="GIO25439.1"/>
    </source>
</evidence>
<feature type="transmembrane region" description="Helical" evidence="1">
    <location>
        <begin position="561"/>
        <end position="584"/>
    </location>
</feature>
<evidence type="ECO:0000313" key="3">
    <source>
        <dbReference type="Proteomes" id="UP000676917"/>
    </source>
</evidence>
<organism evidence="2 3">
    <name type="scientific">Ornithinibacillus bavariensis</name>
    <dbReference type="NCBI Taxonomy" id="545502"/>
    <lineage>
        <taxon>Bacteria</taxon>
        <taxon>Bacillati</taxon>
        <taxon>Bacillota</taxon>
        <taxon>Bacilli</taxon>
        <taxon>Bacillales</taxon>
        <taxon>Bacillaceae</taxon>
        <taxon>Ornithinibacillus</taxon>
    </lineage>
</organism>
<dbReference type="EMBL" id="BORP01000001">
    <property type="protein sequence ID" value="GIO25439.1"/>
    <property type="molecule type" value="Genomic_DNA"/>
</dbReference>
<comment type="caution">
    <text evidence="2">The sequence shown here is derived from an EMBL/GenBank/DDBJ whole genome shotgun (WGS) entry which is preliminary data.</text>
</comment>
<feature type="transmembrane region" description="Helical" evidence="1">
    <location>
        <begin position="380"/>
        <end position="400"/>
    </location>
</feature>
<protein>
    <recommendedName>
        <fullName evidence="4">Dihydroorotate dehydrogenase</fullName>
    </recommendedName>
</protein>
<dbReference type="SUPFAM" id="SSF51395">
    <property type="entry name" value="FMN-linked oxidoreductases"/>
    <property type="match status" value="1"/>
</dbReference>
<name>A0A919X5M3_9BACI</name>
<evidence type="ECO:0000256" key="1">
    <source>
        <dbReference type="SAM" id="Phobius"/>
    </source>
</evidence>
<feature type="transmembrane region" description="Helical" evidence="1">
    <location>
        <begin position="406"/>
        <end position="423"/>
    </location>
</feature>
<keyword evidence="1" id="KW-0812">Transmembrane</keyword>
<keyword evidence="1" id="KW-0472">Membrane</keyword>
<sequence>MPDWSYHGIFKPLLFKLPPTISREFIHKGMNSIASLPFGIGPRIINFLGREESSILIRQEIHGIDFPNPVGLSGKIDPLLSGTRAFTNLGFGFIEIGPISMEMTEKFTSPIVDQANQKISFPPKIESIGIEETVKKIRKLKKKQPIFFRLSGNYHEVVYMLKKLDSYADGFILEANFKETIKQTNKPLFLVTSLVNEEIIDSPFSGLLLEHSFEEGSLVEKIKSLRKMGYHGTIIASGGIYEPEQALQALDSGANLIMLTDGYIFAGPGLPKRINEALVDRSSIRPSPQAGWFAYWLFGLSILIGGIIAFILSITTIILPYDEIFLNMKRQTIWAFNDRIMLFMAHDRMTLAGTMISGGVVYMQLAKHGVKWGLKWAKQAIDIAAIIGFLGIFAFIGFGYFDWLHLLFWLILLPFYLYGLYKTRGIRGTPASKNRRNDRIYKRGIYGQLAFVLLGFSFVLGGVIISFIGVTSIFVSTDLAYICMPKEMLQEFNENLLPVLAHDRAGFGSALLSVGLLVLTMSLWGVQQGNRWVWLTYLIGGLPAFYAGLYIHFAIGYTTFIHLLPAYIAFVLFLIGLILTYSFFRKQY</sequence>
<feature type="transmembrane region" description="Helical" evidence="1">
    <location>
        <begin position="292"/>
        <end position="321"/>
    </location>
</feature>
<reference evidence="2" key="1">
    <citation type="submission" date="2021-03" db="EMBL/GenBank/DDBJ databases">
        <title>Antimicrobial resistance genes in bacteria isolated from Japanese honey, and their potential for conferring macrolide and lincosamide resistance in the American foulbrood pathogen Paenibacillus larvae.</title>
        <authorList>
            <person name="Okamoto M."/>
            <person name="Kumagai M."/>
            <person name="Kanamori H."/>
            <person name="Takamatsu D."/>
        </authorList>
    </citation>
    <scope>NUCLEOTIDE SEQUENCE</scope>
    <source>
        <strain evidence="2">J43TS3</strain>
    </source>
</reference>
<keyword evidence="1" id="KW-1133">Transmembrane helix</keyword>